<dbReference type="EMBL" id="MWPV01000002">
    <property type="protein sequence ID" value="OUL57959.1"/>
    <property type="molecule type" value="Genomic_DNA"/>
</dbReference>
<keyword evidence="3 5" id="KW-0378">Hydrolase</keyword>
<accession>A0A244CRW5</accession>
<dbReference type="Proteomes" id="UP000194841">
    <property type="component" value="Unassembled WGS sequence"/>
</dbReference>
<dbReference type="SMART" id="SM01154">
    <property type="entry name" value="DUF1704"/>
    <property type="match status" value="1"/>
</dbReference>
<gene>
    <name evidence="5" type="ORF">B1199_06235</name>
</gene>
<evidence type="ECO:0000256" key="4">
    <source>
        <dbReference type="ARBA" id="ARBA00023049"/>
    </source>
</evidence>
<dbReference type="InterPro" id="IPR012548">
    <property type="entry name" value="MATCAP"/>
</dbReference>
<dbReference type="GO" id="GO:0006508">
    <property type="term" value="P:proteolysis"/>
    <property type="evidence" value="ECO:0007669"/>
    <property type="project" value="UniProtKB-KW"/>
</dbReference>
<evidence type="ECO:0000256" key="3">
    <source>
        <dbReference type="ARBA" id="ARBA00022801"/>
    </source>
</evidence>
<dbReference type="RefSeq" id="WP_086743265.1">
    <property type="nucleotide sequence ID" value="NZ_MWPV01000002.1"/>
</dbReference>
<reference evidence="5 6" key="1">
    <citation type="submission" date="2017-02" db="EMBL/GenBank/DDBJ databases">
        <title>Pseudoalteromonas ulvae TC14 Genome.</title>
        <authorList>
            <person name="Molmeret M."/>
        </authorList>
    </citation>
    <scope>NUCLEOTIDE SEQUENCE [LARGE SCALE GENOMIC DNA]</scope>
    <source>
        <strain evidence="5">TC14</strain>
    </source>
</reference>
<comment type="cofactor">
    <cofactor evidence="1">
        <name>Zn(2+)</name>
        <dbReference type="ChEBI" id="CHEBI:29105"/>
    </cofactor>
</comment>
<dbReference type="Pfam" id="PF08014">
    <property type="entry name" value="MATCAP"/>
    <property type="match status" value="1"/>
</dbReference>
<dbReference type="PANTHER" id="PTHR31817">
    <property type="match status" value="1"/>
</dbReference>
<dbReference type="GO" id="GO:0008237">
    <property type="term" value="F:metallopeptidase activity"/>
    <property type="evidence" value="ECO:0007669"/>
    <property type="project" value="UniProtKB-KW"/>
</dbReference>
<name>A0A244CRW5_PSEDV</name>
<protein>
    <submittedName>
        <fullName evidence="5">N-formylglutamate amidohydrolase</fullName>
    </submittedName>
</protein>
<dbReference type="PANTHER" id="PTHR31817:SF0">
    <property type="entry name" value="CHROMOSOME UNDETERMINED SCAFFOLD_67, WHOLE GENOME SHOTGUN SEQUENCE"/>
    <property type="match status" value="1"/>
</dbReference>
<organism evidence="5 6">
    <name type="scientific">Pseudoalteromonas ulvae</name>
    <dbReference type="NCBI Taxonomy" id="107327"/>
    <lineage>
        <taxon>Bacteria</taxon>
        <taxon>Pseudomonadati</taxon>
        <taxon>Pseudomonadota</taxon>
        <taxon>Gammaproteobacteria</taxon>
        <taxon>Alteromonadales</taxon>
        <taxon>Pseudoalteromonadaceae</taxon>
        <taxon>Pseudoalteromonas</taxon>
    </lineage>
</organism>
<proteinExistence type="predicted"/>
<comment type="caution">
    <text evidence="5">The sequence shown here is derived from an EMBL/GenBank/DDBJ whole genome shotgun (WGS) entry which is preliminary data.</text>
</comment>
<dbReference type="NCBIfam" id="TIGR02421">
    <property type="entry name" value="QEGLA"/>
    <property type="match status" value="1"/>
</dbReference>
<keyword evidence="2" id="KW-0645">Protease</keyword>
<sequence length="660" mass="75181">MLILTEQEAIAHINQGRCFHALIEGAFSLKIDQYSPLVCTSLHSGQQLRAELAKSISLDFATRHQDSSLYCDELISSFPITLIAHDSHFEYDLSQVKSRVGSQPERFENKVWPKAWSAKQRTLSQQKHDAFYNVLKTLVARLEKQFQHSLVFALQSQSNQAQQSTFTIDTDQIDAARWGKVNQHFERQLNKISLPNLAITTDSATQPGSVNYLCTHIYAHFDNTLALPLTVKKVFLNEDNHELYHLVLDELKVGLKQAVSETAAFFMRRFSDSRKTRRGDILSSAIPKEVLALDKKLFALCKNVGTLNFINPVNLASERKKFFAQKTRYTPQFKYKQLNINPHQFREQLYKLPVEDILDADLQLFYRRFIDHLAIKIELLTSIGTDDFIYNSLKYYGEPSNNDIANAEFLLRAPAIVNQEGPLVHDADAAVAYFEQRAKEWGLVCKIEKSAKLVAKAMVNNEKHILYINKDTLFSDQELDAFAHHELGIHMVTTLNAKKQPLKVMSLGLIGDTHTQEGLAILSEYSSGSLTLRRLQTLAMRVIAVKLMLTQRDFSLTFNTLQERFELSDNDAFTLTTRVYRGGGFTKDYLYLKGFRDMLNLSDQQDLSVLLVGKTGISDFTLLNEMVERGFMPKPQSLFPLKIVPSTPPNVMDYLVSAIY</sequence>
<keyword evidence="6" id="KW-1185">Reference proteome</keyword>
<evidence type="ECO:0000256" key="1">
    <source>
        <dbReference type="ARBA" id="ARBA00001947"/>
    </source>
</evidence>
<dbReference type="InterPro" id="IPR012656">
    <property type="entry name" value="CHP02421_QEGLA"/>
</dbReference>
<evidence type="ECO:0000256" key="2">
    <source>
        <dbReference type="ARBA" id="ARBA00022670"/>
    </source>
</evidence>
<evidence type="ECO:0000313" key="6">
    <source>
        <dbReference type="Proteomes" id="UP000194841"/>
    </source>
</evidence>
<dbReference type="GO" id="GO:0080164">
    <property type="term" value="P:regulation of nitric oxide metabolic process"/>
    <property type="evidence" value="ECO:0007669"/>
    <property type="project" value="TreeGrafter"/>
</dbReference>
<dbReference type="Gene3D" id="3.40.630.40">
    <property type="entry name" value="Zn-dependent exopeptidases"/>
    <property type="match status" value="1"/>
</dbReference>
<dbReference type="AlphaFoldDB" id="A0A244CRW5"/>
<evidence type="ECO:0000313" key="5">
    <source>
        <dbReference type="EMBL" id="OUL57959.1"/>
    </source>
</evidence>
<dbReference type="OrthoDB" id="9785840at2"/>
<keyword evidence="4" id="KW-0482">Metalloprotease</keyword>